<feature type="transmembrane region" description="Helical" evidence="6">
    <location>
        <begin position="222"/>
        <end position="239"/>
    </location>
</feature>
<dbReference type="RefSeq" id="XP_029225110.1">
    <property type="nucleotide sequence ID" value="XM_029374770.1"/>
</dbReference>
<proteinExistence type="predicted"/>
<feature type="transmembrane region" description="Helical" evidence="6">
    <location>
        <begin position="92"/>
        <end position="108"/>
    </location>
</feature>
<evidence type="ECO:0000256" key="2">
    <source>
        <dbReference type="ARBA" id="ARBA00022448"/>
    </source>
</evidence>
<gene>
    <name evidence="7" type="ORF">Tco025E_07911</name>
</gene>
<evidence type="ECO:0000256" key="4">
    <source>
        <dbReference type="ARBA" id="ARBA00022989"/>
    </source>
</evidence>
<dbReference type="GO" id="GO:0016020">
    <property type="term" value="C:membrane"/>
    <property type="evidence" value="ECO:0007669"/>
    <property type="project" value="UniProtKB-SubCell"/>
</dbReference>
<dbReference type="Proteomes" id="UP000284403">
    <property type="component" value="Unassembled WGS sequence"/>
</dbReference>
<dbReference type="GeneID" id="40321522"/>
<organism evidence="7 8">
    <name type="scientific">Trypanosoma conorhini</name>
    <dbReference type="NCBI Taxonomy" id="83891"/>
    <lineage>
        <taxon>Eukaryota</taxon>
        <taxon>Discoba</taxon>
        <taxon>Euglenozoa</taxon>
        <taxon>Kinetoplastea</taxon>
        <taxon>Metakinetoplastina</taxon>
        <taxon>Trypanosomatida</taxon>
        <taxon>Trypanosomatidae</taxon>
        <taxon>Trypanosoma</taxon>
    </lineage>
</organism>
<evidence type="ECO:0000256" key="5">
    <source>
        <dbReference type="ARBA" id="ARBA00023136"/>
    </source>
</evidence>
<feature type="transmembrane region" description="Helical" evidence="6">
    <location>
        <begin position="48"/>
        <end position="71"/>
    </location>
</feature>
<comment type="caution">
    <text evidence="7">The sequence shown here is derived from an EMBL/GenBank/DDBJ whole genome shotgun (WGS) entry which is preliminary data.</text>
</comment>
<dbReference type="Pfam" id="PF08449">
    <property type="entry name" value="UAA"/>
    <property type="match status" value="1"/>
</dbReference>
<sequence length="386" mass="42455">MSRLAILVFLGTAYILWGTLQTVSIKWADSLTATDRFQDYRYGFAHPFVQALVMFVSESLSLGVLGVLLLVKRYVLRQAIVRGKDVALPCNPIVWMLPAGADFVASILQNTGLVLTYASVYQMLRGAVVLFVGLLSRIWLGRRFTRVECVGMAFVAVGLTLVGLSSVLSHSSTGASNANRNPILGNLLIVLAQVLHAYQGVCEERLVKLYRVHPLQMVGTEGVYGVGMALMLLAVLQLLPSSPFQHNIVGSIDTDTQLNMEHVRVPFDDVILAFDQMWQSSYCLLSMLLYILGGFFYNACQMTIIKYFSAAACVMVGSLRNITVWVVALSIPSIFDEHFNFIQLTGFCFLVAGNVLFQNVVPDHWWHSCCPVVLGTRGGQAEGEGA</sequence>
<keyword evidence="2" id="KW-0813">Transport</keyword>
<dbReference type="InterPro" id="IPR013657">
    <property type="entry name" value="SCL35B1-4/HUT1"/>
</dbReference>
<dbReference type="PANTHER" id="PTHR13146:SF0">
    <property type="entry name" value="SOLUTE CARRIER FAMILY 35 MEMBER F6"/>
    <property type="match status" value="1"/>
</dbReference>
<accession>A0A3R7KML7</accession>
<protein>
    <submittedName>
        <fullName evidence="7">Putative solute carrier family 35 member F6-like isoform X1</fullName>
    </submittedName>
</protein>
<keyword evidence="3 6" id="KW-0812">Transmembrane</keyword>
<reference evidence="7 8" key="1">
    <citation type="journal article" date="2018" name="BMC Genomics">
        <title>Genomic comparison of Trypanosoma conorhini and Trypanosoma rangeli to Trypanosoma cruzi strains of high and low virulence.</title>
        <authorList>
            <person name="Bradwell K.R."/>
            <person name="Koparde V.N."/>
            <person name="Matveyev A.V."/>
            <person name="Serrano M.G."/>
            <person name="Alves J.M."/>
            <person name="Parikh H."/>
            <person name="Huang B."/>
            <person name="Lee V."/>
            <person name="Espinosa-Alvarez O."/>
            <person name="Ortiz P.A."/>
            <person name="Costa-Martins A.G."/>
            <person name="Teixeira M.M."/>
            <person name="Buck G.A."/>
        </authorList>
    </citation>
    <scope>NUCLEOTIDE SEQUENCE [LARGE SCALE GENOMIC DNA]</scope>
    <source>
        <strain evidence="7 8">025E</strain>
    </source>
</reference>
<evidence type="ECO:0000313" key="7">
    <source>
        <dbReference type="EMBL" id="RNF04694.1"/>
    </source>
</evidence>
<dbReference type="EMBL" id="MKKU01000667">
    <property type="protein sequence ID" value="RNF04694.1"/>
    <property type="molecule type" value="Genomic_DNA"/>
</dbReference>
<dbReference type="OrthoDB" id="29773at2759"/>
<evidence type="ECO:0000256" key="1">
    <source>
        <dbReference type="ARBA" id="ARBA00004141"/>
    </source>
</evidence>
<feature type="transmembrane region" description="Helical" evidence="6">
    <location>
        <begin position="183"/>
        <end position="201"/>
    </location>
</feature>
<feature type="transmembrane region" description="Helical" evidence="6">
    <location>
        <begin position="341"/>
        <end position="357"/>
    </location>
</feature>
<dbReference type="PANTHER" id="PTHR13146">
    <property type="match status" value="1"/>
</dbReference>
<evidence type="ECO:0000256" key="6">
    <source>
        <dbReference type="SAM" id="Phobius"/>
    </source>
</evidence>
<keyword evidence="8" id="KW-1185">Reference proteome</keyword>
<feature type="transmembrane region" description="Helical" evidence="6">
    <location>
        <begin position="307"/>
        <end position="335"/>
    </location>
</feature>
<keyword evidence="4 6" id="KW-1133">Transmembrane helix</keyword>
<comment type="subcellular location">
    <subcellularLocation>
        <location evidence="1">Membrane</location>
        <topology evidence="1">Multi-pass membrane protein</topology>
    </subcellularLocation>
</comment>
<evidence type="ECO:0000256" key="3">
    <source>
        <dbReference type="ARBA" id="ARBA00022692"/>
    </source>
</evidence>
<name>A0A3R7KML7_9TRYP</name>
<dbReference type="AlphaFoldDB" id="A0A3R7KML7"/>
<keyword evidence="5 6" id="KW-0472">Membrane</keyword>
<dbReference type="GO" id="GO:0055085">
    <property type="term" value="P:transmembrane transport"/>
    <property type="evidence" value="ECO:0007669"/>
    <property type="project" value="InterPro"/>
</dbReference>
<feature type="transmembrane region" description="Helical" evidence="6">
    <location>
        <begin position="152"/>
        <end position="171"/>
    </location>
</feature>
<feature type="transmembrane region" description="Helical" evidence="6">
    <location>
        <begin position="279"/>
        <end position="300"/>
    </location>
</feature>
<feature type="transmembrane region" description="Helical" evidence="6">
    <location>
        <begin position="120"/>
        <end position="140"/>
    </location>
</feature>
<evidence type="ECO:0000313" key="8">
    <source>
        <dbReference type="Proteomes" id="UP000284403"/>
    </source>
</evidence>